<feature type="transmembrane region" description="Helical" evidence="7">
    <location>
        <begin position="413"/>
        <end position="435"/>
    </location>
</feature>
<dbReference type="Pfam" id="PF13440">
    <property type="entry name" value="Polysacc_synt_3"/>
    <property type="match status" value="1"/>
</dbReference>
<dbReference type="EMBL" id="AP019695">
    <property type="protein sequence ID" value="BBK23521.1"/>
    <property type="molecule type" value="Genomic_DNA"/>
</dbReference>
<comment type="similarity">
    <text evidence="2">Belongs to the polysaccharide synthase family.</text>
</comment>
<evidence type="ECO:0000256" key="5">
    <source>
        <dbReference type="ARBA" id="ARBA00022989"/>
    </source>
</evidence>
<feature type="transmembrane region" description="Helical" evidence="7">
    <location>
        <begin position="46"/>
        <end position="70"/>
    </location>
</feature>
<evidence type="ECO:0000256" key="2">
    <source>
        <dbReference type="ARBA" id="ARBA00007430"/>
    </source>
</evidence>
<organism evidence="8 9">
    <name type="scientific">Amedibacterium intestinale</name>
    <dbReference type="NCBI Taxonomy" id="2583452"/>
    <lineage>
        <taxon>Bacteria</taxon>
        <taxon>Bacillati</taxon>
        <taxon>Bacillota</taxon>
        <taxon>Erysipelotrichia</taxon>
        <taxon>Erysipelotrichales</taxon>
        <taxon>Erysipelotrichaceae</taxon>
        <taxon>Amedibacterium</taxon>
    </lineage>
</organism>
<feature type="transmembrane region" description="Helical" evidence="7">
    <location>
        <begin position="147"/>
        <end position="176"/>
    </location>
</feature>
<feature type="transmembrane region" description="Helical" evidence="7">
    <location>
        <begin position="296"/>
        <end position="316"/>
    </location>
</feature>
<evidence type="ECO:0000256" key="7">
    <source>
        <dbReference type="SAM" id="Phobius"/>
    </source>
</evidence>
<protein>
    <submittedName>
        <fullName evidence="8">Lipopolysaccharide biosynthesis protein</fullName>
    </submittedName>
</protein>
<name>A0A6N4TLS2_9FIRM</name>
<feature type="transmembrane region" description="Helical" evidence="7">
    <location>
        <begin position="328"/>
        <end position="344"/>
    </location>
</feature>
<keyword evidence="3" id="KW-1003">Cell membrane</keyword>
<dbReference type="CDD" id="cd13127">
    <property type="entry name" value="MATE_tuaB_like"/>
    <property type="match status" value="1"/>
</dbReference>
<evidence type="ECO:0000256" key="1">
    <source>
        <dbReference type="ARBA" id="ARBA00004651"/>
    </source>
</evidence>
<reference evidence="9" key="1">
    <citation type="submission" date="2019-05" db="EMBL/GenBank/DDBJ databases">
        <title>Complete genome sequencing of Absiella argi strain JCM 30884.</title>
        <authorList>
            <person name="Sakamoto M."/>
            <person name="Murakami T."/>
            <person name="Mori H."/>
        </authorList>
    </citation>
    <scope>NUCLEOTIDE SEQUENCE [LARGE SCALE GENOMIC DNA]</scope>
    <source>
        <strain evidence="9">JCM 30884</strain>
    </source>
</reference>
<feature type="transmembrane region" description="Helical" evidence="7">
    <location>
        <begin position="441"/>
        <end position="463"/>
    </location>
</feature>
<keyword evidence="6 7" id="KW-0472">Membrane</keyword>
<dbReference type="Proteomes" id="UP000464754">
    <property type="component" value="Chromosome"/>
</dbReference>
<dbReference type="AlphaFoldDB" id="A0A6N4TLS2"/>
<dbReference type="PANTHER" id="PTHR30250">
    <property type="entry name" value="PST FAMILY PREDICTED COLANIC ACID TRANSPORTER"/>
    <property type="match status" value="1"/>
</dbReference>
<keyword evidence="4 7" id="KW-0812">Transmembrane</keyword>
<feature type="transmembrane region" description="Helical" evidence="7">
    <location>
        <begin position="256"/>
        <end position="275"/>
    </location>
</feature>
<feature type="transmembrane region" description="Helical" evidence="7">
    <location>
        <begin position="21"/>
        <end position="40"/>
    </location>
</feature>
<gene>
    <name evidence="8" type="ORF">Aargi30884_24240</name>
</gene>
<sequence length="493" mass="55481">MESSELKQKTLNGMIWMFLERIGAQAVTFFVSLILARILLPEDYGIIAIAQIFINLANIFVVDGLNSALIQKSNVSTLEYSTAFFTNLIFAIVLYVVIFIISPFISSFYGNTLLTPILRTLALRIPIGALNAIQRAYVSKNLLFKKFFFSTLIGTILSAFVGIAFAIGGLGAWALVAQYLTNSIVDTIVLWVTISWHPTLEFSYDKLCQLIGFGSKVFAASLFNEIYLELRSLIIGKKYGSSDLAYYNRGKQFPQLFYTNIVSAMTSVIFPVMSLRNDDENGLKRGLKLSIETSSYVLFPIMFGLAIIAKPLVILLLTEKWIECVPYLQIYCLCYAILPIQSIIEQLYKAMGHADTLIKLFFIEKTIGILIILVSMFYGVWAIALGMLFTSIICTVFHLLPLKKIIGFTIIDLIKCIFKPFVISMIMIMIVFMIQLVKLPILISLILQCFVGGIIYLVMSIALKSEALVFIIDTVNVRRDIRLLSTVKRMILR</sequence>
<evidence type="ECO:0000313" key="8">
    <source>
        <dbReference type="EMBL" id="BBK23521.1"/>
    </source>
</evidence>
<proteinExistence type="inferred from homology"/>
<evidence type="ECO:0000256" key="4">
    <source>
        <dbReference type="ARBA" id="ARBA00022692"/>
    </source>
</evidence>
<dbReference type="KEGG" id="aarg:Aargi30884_24240"/>
<dbReference type="PANTHER" id="PTHR30250:SF10">
    <property type="entry name" value="LIPOPOLYSACCHARIDE BIOSYNTHESIS PROTEIN WZXC"/>
    <property type="match status" value="1"/>
</dbReference>
<evidence type="ECO:0000256" key="6">
    <source>
        <dbReference type="ARBA" id="ARBA00023136"/>
    </source>
</evidence>
<evidence type="ECO:0000256" key="3">
    <source>
        <dbReference type="ARBA" id="ARBA00022475"/>
    </source>
</evidence>
<evidence type="ECO:0000313" key="9">
    <source>
        <dbReference type="Proteomes" id="UP000464754"/>
    </source>
</evidence>
<feature type="transmembrane region" description="Helical" evidence="7">
    <location>
        <begin position="380"/>
        <end position="401"/>
    </location>
</feature>
<keyword evidence="5 7" id="KW-1133">Transmembrane helix</keyword>
<accession>A0A6N4TLS2</accession>
<feature type="transmembrane region" description="Helical" evidence="7">
    <location>
        <begin position="82"/>
        <end position="105"/>
    </location>
</feature>
<keyword evidence="9" id="KW-1185">Reference proteome</keyword>
<dbReference type="GO" id="GO:0005886">
    <property type="term" value="C:plasma membrane"/>
    <property type="evidence" value="ECO:0007669"/>
    <property type="project" value="UniProtKB-SubCell"/>
</dbReference>
<comment type="subcellular location">
    <subcellularLocation>
        <location evidence="1">Cell membrane</location>
        <topology evidence="1">Multi-pass membrane protein</topology>
    </subcellularLocation>
</comment>
<dbReference type="InterPro" id="IPR050833">
    <property type="entry name" value="Poly_Biosynth_Transport"/>
</dbReference>
<dbReference type="RefSeq" id="WP_163052337.1">
    <property type="nucleotide sequence ID" value="NZ_AP019695.1"/>
</dbReference>